<dbReference type="PANTHER" id="PTHR15615:SF15">
    <property type="entry name" value="CYCLIN-U2-1"/>
    <property type="match status" value="1"/>
</dbReference>
<dbReference type="SUPFAM" id="SSF47954">
    <property type="entry name" value="Cyclin-like"/>
    <property type="match status" value="1"/>
</dbReference>
<dbReference type="Proteomes" id="UP000092600">
    <property type="component" value="Unassembled WGS sequence"/>
</dbReference>
<evidence type="ECO:0000256" key="4">
    <source>
        <dbReference type="ARBA" id="ARBA00023306"/>
    </source>
</evidence>
<reference evidence="7 8" key="1">
    <citation type="journal article" date="2016" name="DNA Res.">
        <title>The draft genome of MD-2 pineapple using hybrid error correction of long reads.</title>
        <authorList>
            <person name="Redwan R.M."/>
            <person name="Saidin A."/>
            <person name="Kumar S.V."/>
        </authorList>
    </citation>
    <scope>NUCLEOTIDE SEQUENCE [LARGE SCALE GENOMIC DNA]</scope>
    <source>
        <strain evidence="8">cv. MD2</strain>
        <tissue evidence="7">Leaf</tissue>
    </source>
</reference>
<name>A0A199URY2_ANACO</name>
<dbReference type="InterPro" id="IPR012389">
    <property type="entry name" value="Cyclin_P/U"/>
</dbReference>
<keyword evidence="3 5" id="KW-0195">Cyclin</keyword>
<comment type="similarity">
    <text evidence="1">Belongs to the cyclin family. Cyclin U/P subfamily.</text>
</comment>
<evidence type="ECO:0000256" key="1">
    <source>
        <dbReference type="ARBA" id="ARBA00007215"/>
    </source>
</evidence>
<feature type="region of interest" description="Disordered" evidence="6">
    <location>
        <begin position="211"/>
        <end position="232"/>
    </location>
</feature>
<sequence>MGSDIISISPARLRSDLYGFAAEDAAPRTPLVISVLASLLERAIARSERRGGGDAGSDDARARVFECDRVLDMSISSFLERIFRYARVSPPIYVVAYVYMDRLCRSNPGFRIVSTNVHRILTTSIMVASKFVEDVNYPNSYFAKIGGLETQELNGLEVELLFLMGFKLNVSVSVFESYCRHLEREVSFGGGYQIERWLMKARSMCGGEMITSRERNTTTASSGELNQLARVP</sequence>
<gene>
    <name evidence="7" type="ORF">ACMD2_25184</name>
</gene>
<evidence type="ECO:0000256" key="5">
    <source>
        <dbReference type="PIRNR" id="PIRNR027110"/>
    </source>
</evidence>
<evidence type="ECO:0000313" key="7">
    <source>
        <dbReference type="EMBL" id="OAY67514.1"/>
    </source>
</evidence>
<dbReference type="InterPro" id="IPR036915">
    <property type="entry name" value="Cyclin-like_sf"/>
</dbReference>
<dbReference type="GO" id="GO:0019901">
    <property type="term" value="F:protein kinase binding"/>
    <property type="evidence" value="ECO:0007669"/>
    <property type="project" value="UniProtKB-UniRule"/>
</dbReference>
<protein>
    <recommendedName>
        <fullName evidence="5">Cyclin</fullName>
    </recommendedName>
</protein>
<evidence type="ECO:0000256" key="3">
    <source>
        <dbReference type="ARBA" id="ARBA00023127"/>
    </source>
</evidence>
<dbReference type="Gene3D" id="1.10.472.10">
    <property type="entry name" value="Cyclin-like"/>
    <property type="match status" value="1"/>
</dbReference>
<dbReference type="GO" id="GO:0051301">
    <property type="term" value="P:cell division"/>
    <property type="evidence" value="ECO:0007669"/>
    <property type="project" value="UniProtKB-UniRule"/>
</dbReference>
<evidence type="ECO:0000256" key="6">
    <source>
        <dbReference type="SAM" id="MobiDB-lite"/>
    </source>
</evidence>
<organism evidence="7 8">
    <name type="scientific">Ananas comosus</name>
    <name type="common">Pineapple</name>
    <name type="synonym">Ananas ananas</name>
    <dbReference type="NCBI Taxonomy" id="4615"/>
    <lineage>
        <taxon>Eukaryota</taxon>
        <taxon>Viridiplantae</taxon>
        <taxon>Streptophyta</taxon>
        <taxon>Embryophyta</taxon>
        <taxon>Tracheophyta</taxon>
        <taxon>Spermatophyta</taxon>
        <taxon>Magnoliopsida</taxon>
        <taxon>Liliopsida</taxon>
        <taxon>Poales</taxon>
        <taxon>Bromeliaceae</taxon>
        <taxon>Bromelioideae</taxon>
        <taxon>Ananas</taxon>
    </lineage>
</organism>
<evidence type="ECO:0000313" key="8">
    <source>
        <dbReference type="Proteomes" id="UP000092600"/>
    </source>
</evidence>
<dbReference type="EMBL" id="LSRQ01005513">
    <property type="protein sequence ID" value="OAY67514.1"/>
    <property type="molecule type" value="Genomic_DNA"/>
</dbReference>
<keyword evidence="2" id="KW-0132">Cell division</keyword>
<evidence type="ECO:0000256" key="2">
    <source>
        <dbReference type="ARBA" id="ARBA00022618"/>
    </source>
</evidence>
<dbReference type="STRING" id="4615.A0A199URY2"/>
<comment type="caution">
    <text evidence="7">The sequence shown here is derived from an EMBL/GenBank/DDBJ whole genome shotgun (WGS) entry which is preliminary data.</text>
</comment>
<accession>A0A199URY2</accession>
<keyword evidence="4" id="KW-0131">Cell cycle</keyword>
<dbReference type="Pfam" id="PF08613">
    <property type="entry name" value="Cyclin"/>
    <property type="match status" value="1"/>
</dbReference>
<dbReference type="AlphaFoldDB" id="A0A199URY2"/>
<dbReference type="PANTHER" id="PTHR15615">
    <property type="match status" value="1"/>
</dbReference>
<proteinExistence type="inferred from homology"/>
<dbReference type="PIRSF" id="PIRSF027110">
    <property type="entry name" value="PREG"/>
    <property type="match status" value="1"/>
</dbReference>
<dbReference type="InterPro" id="IPR013922">
    <property type="entry name" value="Cyclin_PHO80-like"/>
</dbReference>